<proteinExistence type="predicted"/>
<organism evidence="1 2">
    <name type="scientific">Endocarpon pusillum</name>
    <dbReference type="NCBI Taxonomy" id="364733"/>
    <lineage>
        <taxon>Eukaryota</taxon>
        <taxon>Fungi</taxon>
        <taxon>Dikarya</taxon>
        <taxon>Ascomycota</taxon>
        <taxon>Pezizomycotina</taxon>
        <taxon>Eurotiomycetes</taxon>
        <taxon>Chaetothyriomycetidae</taxon>
        <taxon>Verrucariales</taxon>
        <taxon>Verrucariaceae</taxon>
        <taxon>Endocarpon</taxon>
    </lineage>
</organism>
<reference evidence="1" key="1">
    <citation type="submission" date="2020-02" db="EMBL/GenBank/DDBJ databases">
        <authorList>
            <person name="Palmer J.M."/>
        </authorList>
    </citation>
    <scope>NUCLEOTIDE SEQUENCE</scope>
    <source>
        <strain evidence="1">EPUS1.4</strain>
        <tissue evidence="1">Thallus</tissue>
    </source>
</reference>
<comment type="caution">
    <text evidence="1">The sequence shown here is derived from an EMBL/GenBank/DDBJ whole genome shotgun (WGS) entry which is preliminary data.</text>
</comment>
<keyword evidence="2" id="KW-1185">Reference proteome</keyword>
<dbReference type="Proteomes" id="UP000606974">
    <property type="component" value="Unassembled WGS sequence"/>
</dbReference>
<accession>A0A8H7EA07</accession>
<gene>
    <name evidence="1" type="ORF">GJ744_004385</name>
</gene>
<evidence type="ECO:0000313" key="1">
    <source>
        <dbReference type="EMBL" id="KAF7514060.1"/>
    </source>
</evidence>
<sequence length="66" mass="7532">MRNESRRMLHDLLPRTAKYSSIYHTGGDEANTRAYVLEPVVNTSSTAVIQPLLQAIMNHVFRIAEF</sequence>
<dbReference type="AlphaFoldDB" id="A0A8H7EA07"/>
<dbReference type="EMBL" id="JAACFV010000002">
    <property type="protein sequence ID" value="KAF7514060.1"/>
    <property type="molecule type" value="Genomic_DNA"/>
</dbReference>
<name>A0A8H7EA07_9EURO</name>
<evidence type="ECO:0000313" key="2">
    <source>
        <dbReference type="Proteomes" id="UP000606974"/>
    </source>
</evidence>
<protein>
    <submittedName>
        <fullName evidence="1">Uncharacterized protein</fullName>
    </submittedName>
</protein>